<sequence>MPKRSKLAALFWSSLGGLISLGFGLGVTNVVEDLFARNVWLGWFGAGLAALFVLTLLVILIRELSALRRLSKIDGLRARAEDALVQDDRHLARSVVSDLEALYASNARTARGRANLARERQSIIDGSDLIQLAERELMTGLDLEARRLVANASKRVSVVTAIAPRAIIDIAMVAATSIALIRKIADLYGGRPGTLGFFRLLRHVLTHLAVTGGMAAGEGFIDQIVGHGVAAKLSARLGEGIINGILTARIGLATIAVCRPLPFAARPAPTLREVAGGLFDKNKD</sequence>
<evidence type="ECO:0000256" key="6">
    <source>
        <dbReference type="ARBA" id="ARBA00022989"/>
    </source>
</evidence>
<comment type="similarity">
    <text evidence="2">Belongs to the UPF0283 family.</text>
</comment>
<name>A0A6S6QUT9_9HYPH</name>
<keyword evidence="10" id="KW-1185">Reference proteome</keyword>
<dbReference type="GO" id="GO:0005886">
    <property type="term" value="C:plasma membrane"/>
    <property type="evidence" value="ECO:0007669"/>
    <property type="project" value="UniProtKB-SubCell"/>
</dbReference>
<keyword evidence="7 8" id="KW-0472">Membrane</keyword>
<feature type="transmembrane region" description="Helical" evidence="8">
    <location>
        <begin position="40"/>
        <end position="61"/>
    </location>
</feature>
<gene>
    <name evidence="9" type="ORF">IZ6_20700</name>
</gene>
<dbReference type="RefSeq" id="WP_263971493.1">
    <property type="nucleotide sequence ID" value="NZ_AP023361.1"/>
</dbReference>
<protein>
    <submittedName>
        <fullName evidence="9">UPF0283 membrane protein</fullName>
    </submittedName>
</protein>
<evidence type="ECO:0000256" key="2">
    <source>
        <dbReference type="ARBA" id="ARBA00008255"/>
    </source>
</evidence>
<dbReference type="InterPro" id="IPR021147">
    <property type="entry name" value="DUF697"/>
</dbReference>
<reference evidence="9 10" key="1">
    <citation type="submission" date="2020-08" db="EMBL/GenBank/DDBJ databases">
        <title>Genome sequence of Rhizobiales bacterium strain IZ6.</title>
        <authorList>
            <person name="Nakai R."/>
            <person name="Naganuma T."/>
        </authorList>
    </citation>
    <scope>NUCLEOTIDE SEQUENCE [LARGE SCALE GENOMIC DNA]</scope>
    <source>
        <strain evidence="9 10">IZ6</strain>
    </source>
</reference>
<evidence type="ECO:0000256" key="8">
    <source>
        <dbReference type="SAM" id="Phobius"/>
    </source>
</evidence>
<keyword evidence="5 8" id="KW-0812">Transmembrane</keyword>
<keyword evidence="6 8" id="KW-1133">Transmembrane helix</keyword>
<dbReference type="EMBL" id="AP023361">
    <property type="protein sequence ID" value="BCJ91335.1"/>
    <property type="molecule type" value="Genomic_DNA"/>
</dbReference>
<dbReference type="PANTHER" id="PTHR39342">
    <property type="entry name" value="UPF0283 MEMBRANE PROTEIN YCJF"/>
    <property type="match status" value="1"/>
</dbReference>
<evidence type="ECO:0000256" key="5">
    <source>
        <dbReference type="ARBA" id="ARBA00022692"/>
    </source>
</evidence>
<dbReference type="PANTHER" id="PTHR39342:SF1">
    <property type="entry name" value="UPF0283 MEMBRANE PROTEIN YCJF"/>
    <property type="match status" value="1"/>
</dbReference>
<evidence type="ECO:0000313" key="9">
    <source>
        <dbReference type="EMBL" id="BCJ91335.1"/>
    </source>
</evidence>
<dbReference type="KEGG" id="tso:IZ6_20700"/>
<dbReference type="NCBIfam" id="TIGR01620">
    <property type="entry name" value="hyp_HI0043"/>
    <property type="match status" value="1"/>
</dbReference>
<organism evidence="9 10">
    <name type="scientific">Terrihabitans soli</name>
    <dbReference type="NCBI Taxonomy" id="708113"/>
    <lineage>
        <taxon>Bacteria</taxon>
        <taxon>Pseudomonadati</taxon>
        <taxon>Pseudomonadota</taxon>
        <taxon>Alphaproteobacteria</taxon>
        <taxon>Hyphomicrobiales</taxon>
        <taxon>Terrihabitans</taxon>
    </lineage>
</organism>
<dbReference type="Pfam" id="PF05128">
    <property type="entry name" value="DUF697"/>
    <property type="match status" value="1"/>
</dbReference>
<keyword evidence="4" id="KW-0997">Cell inner membrane</keyword>
<dbReference type="AlphaFoldDB" id="A0A6S6QUT9"/>
<evidence type="ECO:0000256" key="3">
    <source>
        <dbReference type="ARBA" id="ARBA00022475"/>
    </source>
</evidence>
<evidence type="ECO:0000256" key="7">
    <source>
        <dbReference type="ARBA" id="ARBA00023136"/>
    </source>
</evidence>
<evidence type="ECO:0000313" key="10">
    <source>
        <dbReference type="Proteomes" id="UP000515317"/>
    </source>
</evidence>
<dbReference type="InterPro" id="IPR006507">
    <property type="entry name" value="UPF0283"/>
</dbReference>
<keyword evidence="3" id="KW-1003">Cell membrane</keyword>
<evidence type="ECO:0000256" key="4">
    <source>
        <dbReference type="ARBA" id="ARBA00022519"/>
    </source>
</evidence>
<proteinExistence type="inferred from homology"/>
<evidence type="ECO:0000256" key="1">
    <source>
        <dbReference type="ARBA" id="ARBA00004429"/>
    </source>
</evidence>
<dbReference type="Proteomes" id="UP000515317">
    <property type="component" value="Chromosome"/>
</dbReference>
<comment type="subcellular location">
    <subcellularLocation>
        <location evidence="1">Cell inner membrane</location>
        <topology evidence="1">Multi-pass membrane protein</topology>
    </subcellularLocation>
</comment>
<accession>A0A6S6QUT9</accession>